<dbReference type="GO" id="GO:0016853">
    <property type="term" value="F:isomerase activity"/>
    <property type="evidence" value="ECO:0007669"/>
    <property type="project" value="UniProtKB-KW"/>
</dbReference>
<accession>A0A5E4RVS6</accession>
<feature type="region of interest" description="Disordered" evidence="1">
    <location>
        <begin position="26"/>
        <end position="48"/>
    </location>
</feature>
<feature type="compositionally biased region" description="Basic and acidic residues" evidence="1">
    <location>
        <begin position="26"/>
        <end position="42"/>
    </location>
</feature>
<proteinExistence type="predicted"/>
<evidence type="ECO:0000256" key="1">
    <source>
        <dbReference type="SAM" id="MobiDB-lite"/>
    </source>
</evidence>
<dbReference type="EMBL" id="CABPSC010000001">
    <property type="protein sequence ID" value="VVD66931.1"/>
    <property type="molecule type" value="Genomic_DNA"/>
</dbReference>
<dbReference type="OrthoDB" id="1115105at2"/>
<dbReference type="AlphaFoldDB" id="A0A5E4RVS6"/>
<dbReference type="Gene3D" id="3.10.450.50">
    <property type="match status" value="1"/>
</dbReference>
<keyword evidence="3" id="KW-0413">Isomerase</keyword>
<dbReference type="SUPFAM" id="SSF54427">
    <property type="entry name" value="NTF2-like"/>
    <property type="match status" value="1"/>
</dbReference>
<protein>
    <submittedName>
        <fullName evidence="3">Isomerase</fullName>
    </submittedName>
</protein>
<dbReference type="InterPro" id="IPR037401">
    <property type="entry name" value="SnoaL-like"/>
</dbReference>
<evidence type="ECO:0000313" key="3">
    <source>
        <dbReference type="EMBL" id="VVD66931.1"/>
    </source>
</evidence>
<gene>
    <name evidence="3" type="ORF">PNO31109_00392</name>
</gene>
<feature type="domain" description="SnoaL-like" evidence="2">
    <location>
        <begin position="71"/>
        <end position="172"/>
    </location>
</feature>
<name>A0A5E4RVS6_9BURK</name>
<reference evidence="3 4" key="1">
    <citation type="submission" date="2019-08" db="EMBL/GenBank/DDBJ databases">
        <authorList>
            <person name="Peeters C."/>
        </authorList>
    </citation>
    <scope>NUCLEOTIDE SEQUENCE [LARGE SCALE GENOMIC DNA]</scope>
    <source>
        <strain evidence="3 4">LMG 31109</strain>
    </source>
</reference>
<evidence type="ECO:0000259" key="2">
    <source>
        <dbReference type="Pfam" id="PF12680"/>
    </source>
</evidence>
<sequence length="203" mass="23818">MHHARLVSYEKPQRCRAHEACRRHPIEDRTEDRTDDRTDDRIAPPIDPRCHSAHANVPMEIDHAAALTRLTRYFETLTRQSVANLGEFYAPNVYLKTPLHEVRSAAEVAALLTHLFERVDVPRFEITATLLQHNQALLVWNLHFHLKRWLEDEQVVHGASHLRLAVDGRVAYQRDYWDATEDLYLKLPVVGRLLRWARQRFLP</sequence>
<keyword evidence="4" id="KW-1185">Reference proteome</keyword>
<dbReference type="RefSeq" id="WP_150553939.1">
    <property type="nucleotide sequence ID" value="NZ_CABPSC010000001.1"/>
</dbReference>
<organism evidence="3 4">
    <name type="scientific">Pandoraea nosoerga</name>
    <dbReference type="NCBI Taxonomy" id="2508296"/>
    <lineage>
        <taxon>Bacteria</taxon>
        <taxon>Pseudomonadati</taxon>
        <taxon>Pseudomonadota</taxon>
        <taxon>Betaproteobacteria</taxon>
        <taxon>Burkholderiales</taxon>
        <taxon>Burkholderiaceae</taxon>
        <taxon>Pandoraea</taxon>
    </lineage>
</organism>
<dbReference type="Pfam" id="PF12680">
    <property type="entry name" value="SnoaL_2"/>
    <property type="match status" value="1"/>
</dbReference>
<evidence type="ECO:0000313" key="4">
    <source>
        <dbReference type="Proteomes" id="UP000367825"/>
    </source>
</evidence>
<dbReference type="Proteomes" id="UP000367825">
    <property type="component" value="Unassembled WGS sequence"/>
</dbReference>
<dbReference type="InterPro" id="IPR032710">
    <property type="entry name" value="NTF2-like_dom_sf"/>
</dbReference>